<feature type="binding site" evidence="12">
    <location>
        <position position="575"/>
    </location>
    <ligand>
        <name>Ca(2+)</name>
        <dbReference type="ChEBI" id="CHEBI:29108"/>
    </ligand>
</feature>
<evidence type="ECO:0000256" key="13">
    <source>
        <dbReference type="RuleBase" id="RU361193"/>
    </source>
</evidence>
<evidence type="ECO:0000256" key="3">
    <source>
        <dbReference type="ARBA" id="ARBA00007658"/>
    </source>
</evidence>
<accession>A0A9P4I3M0</accession>
<dbReference type="PANTHER" id="PTHR11742">
    <property type="entry name" value="MANNOSYL-OLIGOSACCHARIDE ALPHA-1,2-MANNOSIDASE-RELATED"/>
    <property type="match status" value="1"/>
</dbReference>
<evidence type="ECO:0000256" key="7">
    <source>
        <dbReference type="ARBA" id="ARBA00023180"/>
    </source>
</evidence>
<dbReference type="PANTHER" id="PTHR11742:SF101">
    <property type="entry name" value="MANNOSYL-OLIGOSACCHARIDE ALPHA-1,2-MANNOSIDASE 1B"/>
    <property type="match status" value="1"/>
</dbReference>
<dbReference type="GO" id="GO:0005509">
    <property type="term" value="F:calcium ion binding"/>
    <property type="evidence" value="ECO:0007669"/>
    <property type="project" value="InterPro"/>
</dbReference>
<dbReference type="GO" id="GO:0036503">
    <property type="term" value="P:ERAD pathway"/>
    <property type="evidence" value="ECO:0007669"/>
    <property type="project" value="UniProtKB-ARBA"/>
</dbReference>
<evidence type="ECO:0000256" key="6">
    <source>
        <dbReference type="ARBA" id="ARBA00023157"/>
    </source>
</evidence>
<dbReference type="Proteomes" id="UP000799776">
    <property type="component" value="Unassembled WGS sequence"/>
</dbReference>
<keyword evidence="12" id="KW-0479">Metal-binding</keyword>
<dbReference type="AlphaFoldDB" id="A0A9P4I3M0"/>
<dbReference type="OrthoDB" id="8118055at2759"/>
<feature type="active site" evidence="11">
    <location>
        <position position="310"/>
    </location>
</feature>
<keyword evidence="7" id="KW-0325">Glycoprotein</keyword>
<evidence type="ECO:0000256" key="8">
    <source>
        <dbReference type="ARBA" id="ARBA00023295"/>
    </source>
</evidence>
<evidence type="ECO:0000256" key="9">
    <source>
        <dbReference type="ARBA" id="ARBA00047669"/>
    </source>
</evidence>
<evidence type="ECO:0000256" key="11">
    <source>
        <dbReference type="PIRSR" id="PIRSR601382-1"/>
    </source>
</evidence>
<reference evidence="16" key="1">
    <citation type="journal article" date="2020" name="Stud. Mycol.">
        <title>101 Dothideomycetes genomes: a test case for predicting lifestyles and emergence of pathogens.</title>
        <authorList>
            <person name="Haridas S."/>
            <person name="Albert R."/>
            <person name="Binder M."/>
            <person name="Bloem J."/>
            <person name="Labutti K."/>
            <person name="Salamov A."/>
            <person name="Andreopoulos B."/>
            <person name="Baker S."/>
            <person name="Barry K."/>
            <person name="Bills G."/>
            <person name="Bluhm B."/>
            <person name="Cannon C."/>
            <person name="Castanera R."/>
            <person name="Culley D."/>
            <person name="Daum C."/>
            <person name="Ezra D."/>
            <person name="Gonzalez J."/>
            <person name="Henrissat B."/>
            <person name="Kuo A."/>
            <person name="Liang C."/>
            <person name="Lipzen A."/>
            <person name="Lutzoni F."/>
            <person name="Magnuson J."/>
            <person name="Mondo S."/>
            <person name="Nolan M."/>
            <person name="Ohm R."/>
            <person name="Pangilinan J."/>
            <person name="Park H.-J."/>
            <person name="Ramirez L."/>
            <person name="Alfaro M."/>
            <person name="Sun H."/>
            <person name="Tritt A."/>
            <person name="Yoshinaga Y."/>
            <person name="Zwiers L.-H."/>
            <person name="Turgeon B."/>
            <person name="Goodwin S."/>
            <person name="Spatafora J."/>
            <person name="Crous P."/>
            <person name="Grigoriev I."/>
        </authorList>
    </citation>
    <scope>NUCLEOTIDE SEQUENCE</scope>
    <source>
        <strain evidence="16">CBS 121410</strain>
    </source>
</reference>
<organism evidence="16 17">
    <name type="scientific">Saccharata proteae CBS 121410</name>
    <dbReference type="NCBI Taxonomy" id="1314787"/>
    <lineage>
        <taxon>Eukaryota</taxon>
        <taxon>Fungi</taxon>
        <taxon>Dikarya</taxon>
        <taxon>Ascomycota</taxon>
        <taxon>Pezizomycotina</taxon>
        <taxon>Dothideomycetes</taxon>
        <taxon>Dothideomycetes incertae sedis</taxon>
        <taxon>Botryosphaeriales</taxon>
        <taxon>Saccharataceae</taxon>
        <taxon>Saccharata</taxon>
    </lineage>
</organism>
<dbReference type="Pfam" id="PF01532">
    <property type="entry name" value="Glyco_hydro_47"/>
    <property type="match status" value="1"/>
</dbReference>
<evidence type="ECO:0000256" key="1">
    <source>
        <dbReference type="ARBA" id="ARBA00001913"/>
    </source>
</evidence>
<name>A0A9P4I3M0_9PEZI</name>
<dbReference type="InterPro" id="IPR050749">
    <property type="entry name" value="Glycosyl_Hydrolase_47"/>
</dbReference>
<dbReference type="PRINTS" id="PR00747">
    <property type="entry name" value="GLYHDRLASE47"/>
</dbReference>
<keyword evidence="15" id="KW-0472">Membrane</keyword>
<comment type="catalytic activity">
    <reaction evidence="9">
        <text>N(4)-(alpha-D-Man-(1-&gt;2)-alpha-D-Man-(1-&gt;2)-alpha-D-Man-(1-&gt;3)-[alpha-D-Man-(1-&gt;3)-[alpha-D-Man-(1-&gt;2)-alpha-D-Man-(1-&gt;6)]-alpha-D-Man-(1-&gt;6)]-beta-D-Man-(1-&gt;4)-beta-D-GlcNAc-(1-&gt;4)-beta-D-GlcNAc)-L-asparaginyl-[protein] (N-glucan mannose isomer 8A1,2,3B1,3) + 3 H2O = N(4)-(alpha-D-Man-(1-&gt;3)-[alpha-D-Man-(1-&gt;3)-[alpha-D-Man-(1-&gt;6)]-alpha-D-Man-(1-&gt;6)]-beta-D-Man-(1-&gt;4)-beta-D-GlcNAc-(1-&gt;4)-beta-D-GlcNAc)-L-asparaginyl-[protein] (N-glucan mannose isomer 5A1,2) + 3 beta-D-mannose</text>
        <dbReference type="Rhea" id="RHEA:56028"/>
        <dbReference type="Rhea" id="RHEA-COMP:14358"/>
        <dbReference type="Rhea" id="RHEA-COMP:14367"/>
        <dbReference type="ChEBI" id="CHEBI:15377"/>
        <dbReference type="ChEBI" id="CHEBI:28563"/>
        <dbReference type="ChEBI" id="CHEBI:59087"/>
        <dbReference type="ChEBI" id="CHEBI:60628"/>
        <dbReference type="EC" id="3.2.1.113"/>
    </reaction>
</comment>
<feature type="transmembrane region" description="Helical" evidence="15">
    <location>
        <begin position="12"/>
        <end position="31"/>
    </location>
</feature>
<feature type="active site" evidence="11">
    <location>
        <position position="481"/>
    </location>
</feature>
<dbReference type="GO" id="GO:0005783">
    <property type="term" value="C:endoplasmic reticulum"/>
    <property type="evidence" value="ECO:0007669"/>
    <property type="project" value="TreeGrafter"/>
</dbReference>
<keyword evidence="4" id="KW-0732">Signal</keyword>
<comment type="cofactor">
    <cofactor evidence="1 12">
        <name>Ca(2+)</name>
        <dbReference type="ChEBI" id="CHEBI:29108"/>
    </cofactor>
</comment>
<feature type="active site" description="Proton donor" evidence="11">
    <location>
        <position position="424"/>
    </location>
</feature>
<keyword evidence="6" id="KW-1015">Disulfide bond</keyword>
<keyword evidence="12" id="KW-0106">Calcium</keyword>
<dbReference type="InterPro" id="IPR012341">
    <property type="entry name" value="6hp_glycosidase-like_sf"/>
</dbReference>
<comment type="similarity">
    <text evidence="3 13">Belongs to the glycosyl hydrolase 47 family.</text>
</comment>
<comment type="catalytic activity">
    <reaction evidence="10">
        <text>N(4)-(alpha-D-Man-(1-&gt;2)-alpha-D-Man-(1-&gt;2)-alpha-D-Man-(1-&gt;3)-[alpha-D-Man-(1-&gt;2)-alpha-D-Man-(1-&gt;3)-[alpha-D-Man-(1-&gt;2)-alpha-D-Man-(1-&gt;6)]-alpha-D-Man-(1-&gt;6)]-beta-D-Man-(1-&gt;4)-beta-D-GlcNAc-(1-&gt;4)-beta-D-GlcNAc)-L-asparaginyl-[protein] (N-glucan mannose isomer 9A1,2,3B1,2,3) + 4 H2O = N(4)-(alpha-D-Man-(1-&gt;3)-[alpha-D-Man-(1-&gt;3)-[alpha-D-Man-(1-&gt;6)]-alpha-D-Man-(1-&gt;6)]-beta-D-Man-(1-&gt;4)-beta-D-GlcNAc-(1-&gt;4)-beta-D-GlcNAc)-L-asparaginyl-[protein] (N-glucan mannose isomer 5A1,2) + 4 beta-D-mannose</text>
        <dbReference type="Rhea" id="RHEA:56008"/>
        <dbReference type="Rhea" id="RHEA-COMP:14356"/>
        <dbReference type="Rhea" id="RHEA-COMP:14367"/>
        <dbReference type="ChEBI" id="CHEBI:15377"/>
        <dbReference type="ChEBI" id="CHEBI:28563"/>
        <dbReference type="ChEBI" id="CHEBI:59087"/>
        <dbReference type="ChEBI" id="CHEBI:139493"/>
        <dbReference type="EC" id="3.2.1.113"/>
    </reaction>
</comment>
<dbReference type="InterPro" id="IPR036026">
    <property type="entry name" value="Seven-hairpin_glycosidases"/>
</dbReference>
<keyword evidence="15" id="KW-1133">Transmembrane helix</keyword>
<gene>
    <name evidence="16" type="ORF">K490DRAFT_31004</name>
</gene>
<keyword evidence="8 13" id="KW-0326">Glycosidase</keyword>
<dbReference type="GO" id="GO:0004571">
    <property type="term" value="F:mannosyl-oligosaccharide 1,2-alpha-mannosidase activity"/>
    <property type="evidence" value="ECO:0007669"/>
    <property type="project" value="UniProtKB-EC"/>
</dbReference>
<evidence type="ECO:0000256" key="14">
    <source>
        <dbReference type="SAM" id="MobiDB-lite"/>
    </source>
</evidence>
<evidence type="ECO:0000313" key="17">
    <source>
        <dbReference type="Proteomes" id="UP000799776"/>
    </source>
</evidence>
<evidence type="ECO:0000256" key="15">
    <source>
        <dbReference type="SAM" id="Phobius"/>
    </source>
</evidence>
<proteinExistence type="inferred from homology"/>
<sequence length="584" mass="65561">MPSFRRNNPITTYKLLSAALVLSFYLLYLLIHGPTYLVTEDESRVRIAGPEIQHRPWTGSKGRPDEVKMQKVVEAMKHTFWNYRKHAWGYDDILPVSGKGANSRNGWGAFIVDSANTLALMGLWDELKLSVDRIIQINFHDTKEQVDPFETTIRYVGGLVSLVELIDNGVVPSTVVDEEQRNKILAQAQALADELGPAFDSPTGMLWPRVDFAKGKGTVPRSQATKEDRTKPVLYSPSIGPARAGSNILEYRVLSSLTGSKTYFQNATQAWTPLVWGKYKQDPVGLIDAPIDIKTGAPTGRDRHWDGGHDSYYEYLLKKTILDPRDKKTKAYTNTWLAAASALRHSLATRSSPSANHPIQHLFLGKLDGNHYLNEMSHLAHFAPGNLLLGGAYLNRTDLIHLGQALLEASHHTYASSPSGIGPEAWAWLPMTPGGADVMTSKKSKSSSTPPSYEPETERQQAELAARGFWTTDARYRLRPEYMESLFYAFRITGEQRYRDWAWDAFVAIERNCRTRYGYAGIEDVGVKADAEVEEDGVKWLDESESFWAAETLKYAYLIFSEISVGNLDEWVFSTEGHLFGMIK</sequence>
<evidence type="ECO:0000256" key="12">
    <source>
        <dbReference type="PIRSR" id="PIRSR601382-2"/>
    </source>
</evidence>
<dbReference type="InterPro" id="IPR001382">
    <property type="entry name" value="Glyco_hydro_47"/>
</dbReference>
<dbReference type="Gene3D" id="1.50.10.10">
    <property type="match status" value="1"/>
</dbReference>
<keyword evidence="5 13" id="KW-0378">Hydrolase</keyword>
<evidence type="ECO:0000256" key="2">
    <source>
        <dbReference type="ARBA" id="ARBA00004922"/>
    </source>
</evidence>
<keyword evidence="17" id="KW-1185">Reference proteome</keyword>
<dbReference type="EC" id="3.2.1.-" evidence="13"/>
<evidence type="ECO:0000313" key="16">
    <source>
        <dbReference type="EMBL" id="KAF2092115.1"/>
    </source>
</evidence>
<evidence type="ECO:0000256" key="10">
    <source>
        <dbReference type="ARBA" id="ARBA00048605"/>
    </source>
</evidence>
<feature type="active site" description="Proton donor" evidence="11">
    <location>
        <position position="150"/>
    </location>
</feature>
<evidence type="ECO:0000256" key="5">
    <source>
        <dbReference type="ARBA" id="ARBA00022801"/>
    </source>
</evidence>
<keyword evidence="15" id="KW-0812">Transmembrane</keyword>
<dbReference type="GO" id="GO:0016020">
    <property type="term" value="C:membrane"/>
    <property type="evidence" value="ECO:0007669"/>
    <property type="project" value="InterPro"/>
</dbReference>
<dbReference type="SUPFAM" id="SSF48225">
    <property type="entry name" value="Seven-hairpin glycosidases"/>
    <property type="match status" value="1"/>
</dbReference>
<comment type="pathway">
    <text evidence="2">Protein modification; protein glycosylation.</text>
</comment>
<comment type="caution">
    <text evidence="16">The sequence shown here is derived from an EMBL/GenBank/DDBJ whole genome shotgun (WGS) entry which is preliminary data.</text>
</comment>
<evidence type="ECO:0000256" key="4">
    <source>
        <dbReference type="ARBA" id="ARBA00022729"/>
    </source>
</evidence>
<feature type="region of interest" description="Disordered" evidence="14">
    <location>
        <begin position="437"/>
        <end position="457"/>
    </location>
</feature>
<protein>
    <recommendedName>
        <fullName evidence="13">alpha-1,2-Mannosidase</fullName>
        <ecNumber evidence="13">3.2.1.-</ecNumber>
    </recommendedName>
</protein>
<dbReference type="EMBL" id="ML978711">
    <property type="protein sequence ID" value="KAF2092115.1"/>
    <property type="molecule type" value="Genomic_DNA"/>
</dbReference>
<dbReference type="GO" id="GO:0005975">
    <property type="term" value="P:carbohydrate metabolic process"/>
    <property type="evidence" value="ECO:0007669"/>
    <property type="project" value="InterPro"/>
</dbReference>